<sequence>MGINIVGYINPLSRAEHRFILMLVDYATKYAEIIPLRKINVNMVAQALTDIYSRLGVPEEVLADQEMQFMFDGMREDFAAP</sequence>
<dbReference type="EMBL" id="BLXT01002328">
    <property type="protein sequence ID" value="GFN93269.1"/>
    <property type="molecule type" value="Genomic_DNA"/>
</dbReference>
<name>A0AAV3ZDQ3_9GAST</name>
<dbReference type="PANTHER" id="PTHR37984">
    <property type="entry name" value="PROTEIN CBG26694"/>
    <property type="match status" value="1"/>
</dbReference>
<dbReference type="PANTHER" id="PTHR37984:SF15">
    <property type="entry name" value="INTEGRASE CATALYTIC DOMAIN-CONTAINING PROTEIN"/>
    <property type="match status" value="1"/>
</dbReference>
<dbReference type="SUPFAM" id="SSF53098">
    <property type="entry name" value="Ribonuclease H-like"/>
    <property type="match status" value="1"/>
</dbReference>
<comment type="caution">
    <text evidence="1">The sequence shown here is derived from an EMBL/GenBank/DDBJ whole genome shotgun (WGS) entry which is preliminary data.</text>
</comment>
<dbReference type="InterPro" id="IPR036397">
    <property type="entry name" value="RNaseH_sf"/>
</dbReference>
<evidence type="ECO:0000313" key="2">
    <source>
        <dbReference type="Proteomes" id="UP000735302"/>
    </source>
</evidence>
<organism evidence="1 2">
    <name type="scientific">Plakobranchus ocellatus</name>
    <dbReference type="NCBI Taxonomy" id="259542"/>
    <lineage>
        <taxon>Eukaryota</taxon>
        <taxon>Metazoa</taxon>
        <taxon>Spiralia</taxon>
        <taxon>Lophotrochozoa</taxon>
        <taxon>Mollusca</taxon>
        <taxon>Gastropoda</taxon>
        <taxon>Heterobranchia</taxon>
        <taxon>Euthyneura</taxon>
        <taxon>Panpulmonata</taxon>
        <taxon>Sacoglossa</taxon>
        <taxon>Placobranchoidea</taxon>
        <taxon>Plakobranchidae</taxon>
        <taxon>Plakobranchus</taxon>
    </lineage>
</organism>
<protein>
    <submittedName>
        <fullName evidence="1">Integrase core domain</fullName>
    </submittedName>
</protein>
<gene>
    <name evidence="1" type="ORF">PoB_001977500</name>
</gene>
<dbReference type="GO" id="GO:0003676">
    <property type="term" value="F:nucleic acid binding"/>
    <property type="evidence" value="ECO:0007669"/>
    <property type="project" value="InterPro"/>
</dbReference>
<dbReference type="Gene3D" id="3.30.420.10">
    <property type="entry name" value="Ribonuclease H-like superfamily/Ribonuclease H"/>
    <property type="match status" value="1"/>
</dbReference>
<dbReference type="AlphaFoldDB" id="A0AAV3ZDQ3"/>
<evidence type="ECO:0000313" key="1">
    <source>
        <dbReference type="EMBL" id="GFN93269.1"/>
    </source>
</evidence>
<proteinExistence type="predicted"/>
<accession>A0AAV3ZDQ3</accession>
<dbReference type="InterPro" id="IPR050951">
    <property type="entry name" value="Retrovirus_Pol_polyprotein"/>
</dbReference>
<dbReference type="InterPro" id="IPR012337">
    <property type="entry name" value="RNaseH-like_sf"/>
</dbReference>
<reference evidence="1 2" key="1">
    <citation type="journal article" date="2021" name="Elife">
        <title>Chloroplast acquisition without the gene transfer in kleptoplastic sea slugs, Plakobranchus ocellatus.</title>
        <authorList>
            <person name="Maeda T."/>
            <person name="Takahashi S."/>
            <person name="Yoshida T."/>
            <person name="Shimamura S."/>
            <person name="Takaki Y."/>
            <person name="Nagai Y."/>
            <person name="Toyoda A."/>
            <person name="Suzuki Y."/>
            <person name="Arimoto A."/>
            <person name="Ishii H."/>
            <person name="Satoh N."/>
            <person name="Nishiyama T."/>
            <person name="Hasebe M."/>
            <person name="Maruyama T."/>
            <person name="Minagawa J."/>
            <person name="Obokata J."/>
            <person name="Shigenobu S."/>
        </authorList>
    </citation>
    <scope>NUCLEOTIDE SEQUENCE [LARGE SCALE GENOMIC DNA]</scope>
</reference>
<keyword evidence="2" id="KW-1185">Reference proteome</keyword>
<dbReference type="Proteomes" id="UP000735302">
    <property type="component" value="Unassembled WGS sequence"/>
</dbReference>